<feature type="domain" description="Amidohydrolase-related" evidence="2">
    <location>
        <begin position="89"/>
        <end position="453"/>
    </location>
</feature>
<proteinExistence type="predicted"/>
<dbReference type="InterPro" id="IPR006680">
    <property type="entry name" value="Amidohydro-rel"/>
</dbReference>
<sequence>MKLKLTIITILCCVLHLQAQDFSQQVQRFITVDDTLFAITNITVIDGTGNAAKSNQTILVSEGNIIALANNNEIDLSPNTKTIDGSGKTIMPGLVMLHEHMFYTMPFENWFSVSQMTFTFPRLYLAGGVTSMRTGGSIQPQTDLNVQKWINEGKMTGPKMHVTGPFIEREGPKVPELGFIGNTDEVAKIVNYWADKGVTSFKVYNNITKEDLKICVEEAHKRGLKVTGHLCSLTYKEASNIGIDNLEHGFMAASDFAKNKEENICNPFAARQGLTNEDVDGETINALIDLLIKNKTTITTTPNVFEPYTDREIVPGGGLNALAPQIQERLKASHERSQGKDASTLARFNKNLTWIKRFYDKGGLLVAGTDPTGAGRTVAGFSNQRTVEILVEAGFSVEEAIKVCTLNGAIFLEQDKQIGSLEIGKKADFLFINGDLKNNIKNIRNLELVFKDGIGFNSQKLFESVKGQVGLN</sequence>
<dbReference type="EMBL" id="SUPL01000003">
    <property type="protein sequence ID" value="TJY36461.1"/>
    <property type="molecule type" value="Genomic_DNA"/>
</dbReference>
<evidence type="ECO:0000256" key="1">
    <source>
        <dbReference type="SAM" id="SignalP"/>
    </source>
</evidence>
<keyword evidence="3" id="KW-0378">Hydrolase</keyword>
<dbReference type="Gene3D" id="2.30.40.10">
    <property type="entry name" value="Urease, subunit C, domain 1"/>
    <property type="match status" value="2"/>
</dbReference>
<accession>A0A4U0EWT5</accession>
<dbReference type="Proteomes" id="UP000307657">
    <property type="component" value="Unassembled WGS sequence"/>
</dbReference>
<dbReference type="InterPro" id="IPR051781">
    <property type="entry name" value="Metallo-dep_Hydrolase"/>
</dbReference>
<reference evidence="3 4" key="1">
    <citation type="submission" date="2019-04" db="EMBL/GenBank/DDBJ databases">
        <title>Lacinutrix sp. nov., isolated from marine water.</title>
        <authorList>
            <person name="Kim W."/>
        </authorList>
    </citation>
    <scope>NUCLEOTIDE SEQUENCE [LARGE SCALE GENOMIC DNA]</scope>
    <source>
        <strain evidence="3 4">CAU 1491</strain>
    </source>
</reference>
<evidence type="ECO:0000313" key="3">
    <source>
        <dbReference type="EMBL" id="TJY36461.1"/>
    </source>
</evidence>
<dbReference type="PANTHER" id="PTHR43135">
    <property type="entry name" value="ALPHA-D-RIBOSE 1-METHYLPHOSPHONATE 5-TRIPHOSPHATE DIPHOSPHATASE"/>
    <property type="match status" value="1"/>
</dbReference>
<feature type="chain" id="PRO_5020847170" evidence="1">
    <location>
        <begin position="20"/>
        <end position="472"/>
    </location>
</feature>
<dbReference type="PANTHER" id="PTHR43135:SF3">
    <property type="entry name" value="ALPHA-D-RIBOSE 1-METHYLPHOSPHONATE 5-TRIPHOSPHATE DIPHOSPHATASE"/>
    <property type="match status" value="1"/>
</dbReference>
<dbReference type="SUPFAM" id="SSF51556">
    <property type="entry name" value="Metallo-dependent hydrolases"/>
    <property type="match status" value="1"/>
</dbReference>
<keyword evidence="1" id="KW-0732">Signal</keyword>
<dbReference type="AlphaFoldDB" id="A0A4U0EWT5"/>
<feature type="signal peptide" evidence="1">
    <location>
        <begin position="1"/>
        <end position="19"/>
    </location>
</feature>
<comment type="caution">
    <text evidence="3">The sequence shown here is derived from an EMBL/GenBank/DDBJ whole genome shotgun (WGS) entry which is preliminary data.</text>
</comment>
<gene>
    <name evidence="3" type="ORF">E5167_07310</name>
</gene>
<dbReference type="Pfam" id="PF01979">
    <property type="entry name" value="Amidohydro_1"/>
    <property type="match status" value="1"/>
</dbReference>
<dbReference type="InterPro" id="IPR011059">
    <property type="entry name" value="Metal-dep_hydrolase_composite"/>
</dbReference>
<dbReference type="Gene3D" id="3.40.50.10910">
    <property type="entry name" value="Amidohydrolase"/>
    <property type="match status" value="1"/>
</dbReference>
<dbReference type="Gene3D" id="3.20.20.140">
    <property type="entry name" value="Metal-dependent hydrolases"/>
    <property type="match status" value="2"/>
</dbReference>
<dbReference type="RefSeq" id="WP_136842605.1">
    <property type="nucleotide sequence ID" value="NZ_SUPL01000003.1"/>
</dbReference>
<dbReference type="InterPro" id="IPR032466">
    <property type="entry name" value="Metal_Hydrolase"/>
</dbReference>
<dbReference type="OrthoDB" id="9775607at2"/>
<dbReference type="SUPFAM" id="SSF51338">
    <property type="entry name" value="Composite domain of metallo-dependent hydrolases"/>
    <property type="match status" value="1"/>
</dbReference>
<keyword evidence="4" id="KW-1185">Reference proteome</keyword>
<organism evidence="3 4">
    <name type="scientific">Pontimicrobium aquaticum</name>
    <dbReference type="NCBI Taxonomy" id="2565367"/>
    <lineage>
        <taxon>Bacteria</taxon>
        <taxon>Pseudomonadati</taxon>
        <taxon>Bacteroidota</taxon>
        <taxon>Flavobacteriia</taxon>
        <taxon>Flavobacteriales</taxon>
        <taxon>Flavobacteriaceae</taxon>
        <taxon>Pontimicrobium</taxon>
    </lineage>
</organism>
<dbReference type="GO" id="GO:0016810">
    <property type="term" value="F:hydrolase activity, acting on carbon-nitrogen (but not peptide) bonds"/>
    <property type="evidence" value="ECO:0007669"/>
    <property type="project" value="InterPro"/>
</dbReference>
<evidence type="ECO:0000313" key="4">
    <source>
        <dbReference type="Proteomes" id="UP000307657"/>
    </source>
</evidence>
<evidence type="ECO:0000259" key="2">
    <source>
        <dbReference type="Pfam" id="PF01979"/>
    </source>
</evidence>
<protein>
    <submittedName>
        <fullName evidence="3">Amidohydrolase</fullName>
    </submittedName>
</protein>
<name>A0A4U0EWT5_9FLAO</name>